<dbReference type="EC" id="2.6.1.13" evidence="4 9"/>
<dbReference type="Pfam" id="PF00202">
    <property type="entry name" value="Aminotran_3"/>
    <property type="match status" value="1"/>
</dbReference>
<dbReference type="InterPro" id="IPR050103">
    <property type="entry name" value="Class-III_PLP-dep_AT"/>
</dbReference>
<organism evidence="10 11">
    <name type="scientific">Clonostachys chloroleuca</name>
    <dbReference type="NCBI Taxonomy" id="1926264"/>
    <lineage>
        <taxon>Eukaryota</taxon>
        <taxon>Fungi</taxon>
        <taxon>Dikarya</taxon>
        <taxon>Ascomycota</taxon>
        <taxon>Pezizomycotina</taxon>
        <taxon>Sordariomycetes</taxon>
        <taxon>Hypocreomycetidae</taxon>
        <taxon>Hypocreales</taxon>
        <taxon>Bionectriaceae</taxon>
        <taxon>Clonostachys</taxon>
    </lineage>
</organism>
<dbReference type="GO" id="GO:0010121">
    <property type="term" value="P:L-arginine catabolic process to proline via ornithine"/>
    <property type="evidence" value="ECO:0007669"/>
    <property type="project" value="TreeGrafter"/>
</dbReference>
<evidence type="ECO:0000256" key="5">
    <source>
        <dbReference type="ARBA" id="ARBA00022576"/>
    </source>
</evidence>
<dbReference type="GO" id="GO:0042802">
    <property type="term" value="F:identical protein binding"/>
    <property type="evidence" value="ECO:0007669"/>
    <property type="project" value="TreeGrafter"/>
</dbReference>
<dbReference type="InterPro" id="IPR015424">
    <property type="entry name" value="PyrdxlP-dep_Trfase"/>
</dbReference>
<dbReference type="InterPro" id="IPR015422">
    <property type="entry name" value="PyrdxlP-dep_Trfase_small"/>
</dbReference>
<keyword evidence="7 8" id="KW-0663">Pyridoxal phosphate</keyword>
<dbReference type="GO" id="GO:0030170">
    <property type="term" value="F:pyridoxal phosphate binding"/>
    <property type="evidence" value="ECO:0007669"/>
    <property type="project" value="InterPro"/>
</dbReference>
<comment type="pathway">
    <text evidence="2 9">Amino-acid biosynthesis; L-proline biosynthesis; L-glutamate 5-semialdehyde from L-ornithine: step 1/1.</text>
</comment>
<evidence type="ECO:0000313" key="10">
    <source>
        <dbReference type="EMBL" id="CAI6030750.1"/>
    </source>
</evidence>
<name>A0AA35PT73_9HYPO</name>
<dbReference type="Proteomes" id="UP001160390">
    <property type="component" value="Unassembled WGS sequence"/>
</dbReference>
<dbReference type="InterPro" id="IPR015421">
    <property type="entry name" value="PyrdxlP-dep_Trfase_major"/>
</dbReference>
<dbReference type="PANTHER" id="PTHR11986:SF18">
    <property type="entry name" value="ORNITHINE AMINOTRANSFERASE, MITOCHONDRIAL"/>
    <property type="match status" value="1"/>
</dbReference>
<dbReference type="EMBL" id="CABFNP030000511">
    <property type="protein sequence ID" value="CAI6030750.1"/>
    <property type="molecule type" value="Genomic_DNA"/>
</dbReference>
<reference evidence="10" key="1">
    <citation type="submission" date="2023-01" db="EMBL/GenBank/DDBJ databases">
        <authorList>
            <person name="Piombo E."/>
        </authorList>
    </citation>
    <scope>NUCLEOTIDE SEQUENCE</scope>
</reference>
<comment type="catalytic activity">
    <reaction evidence="9">
        <text>a 2-oxocarboxylate + L-ornithine = L-glutamate 5-semialdehyde + an L-alpha-amino acid</text>
        <dbReference type="Rhea" id="RHEA:13877"/>
        <dbReference type="ChEBI" id="CHEBI:35179"/>
        <dbReference type="ChEBI" id="CHEBI:46911"/>
        <dbReference type="ChEBI" id="CHEBI:58066"/>
        <dbReference type="ChEBI" id="CHEBI:59869"/>
        <dbReference type="EC" id="2.6.1.13"/>
    </reaction>
</comment>
<dbReference type="PANTHER" id="PTHR11986">
    <property type="entry name" value="AMINOTRANSFERASE CLASS III"/>
    <property type="match status" value="1"/>
</dbReference>
<evidence type="ECO:0000256" key="9">
    <source>
        <dbReference type="RuleBase" id="RU365036"/>
    </source>
</evidence>
<gene>
    <name evidence="10" type="ORF">CCHLO57077_00010896</name>
</gene>
<keyword evidence="11" id="KW-1185">Reference proteome</keyword>
<dbReference type="FunFam" id="3.40.640.10:FF:000011">
    <property type="entry name" value="Ornithine aminotransferase"/>
    <property type="match status" value="1"/>
</dbReference>
<dbReference type="InterPro" id="IPR049704">
    <property type="entry name" value="Aminotrans_3_PPA_site"/>
</dbReference>
<comment type="cofactor">
    <cofactor evidence="1 9">
        <name>pyridoxal 5'-phosphate</name>
        <dbReference type="ChEBI" id="CHEBI:597326"/>
    </cofactor>
</comment>
<evidence type="ECO:0000256" key="6">
    <source>
        <dbReference type="ARBA" id="ARBA00022679"/>
    </source>
</evidence>
<accession>A0AA35PT73</accession>
<dbReference type="Gene3D" id="3.90.1150.10">
    <property type="entry name" value="Aspartate Aminotransferase, domain 1"/>
    <property type="match status" value="1"/>
</dbReference>
<dbReference type="AlphaFoldDB" id="A0AA35PT73"/>
<dbReference type="GO" id="GO:0004587">
    <property type="term" value="F:ornithine aminotransferase activity"/>
    <property type="evidence" value="ECO:0007669"/>
    <property type="project" value="UniProtKB-EC"/>
</dbReference>
<dbReference type="CDD" id="cd00610">
    <property type="entry name" value="OAT_like"/>
    <property type="match status" value="1"/>
</dbReference>
<keyword evidence="5 9" id="KW-0032">Aminotransferase</keyword>
<evidence type="ECO:0000256" key="1">
    <source>
        <dbReference type="ARBA" id="ARBA00001933"/>
    </source>
</evidence>
<dbReference type="GO" id="GO:0019544">
    <property type="term" value="P:L-arginine catabolic process to L-glutamate"/>
    <property type="evidence" value="ECO:0007669"/>
    <property type="project" value="TreeGrafter"/>
</dbReference>
<protein>
    <recommendedName>
        <fullName evidence="4 9">Ornithine aminotransferase</fullName>
        <ecNumber evidence="4 9">2.6.1.13</ecNumber>
    </recommendedName>
</protein>
<dbReference type="PIRSF" id="PIRSF000521">
    <property type="entry name" value="Transaminase_4ab_Lys_Orn"/>
    <property type="match status" value="1"/>
</dbReference>
<dbReference type="GO" id="GO:0005737">
    <property type="term" value="C:cytoplasm"/>
    <property type="evidence" value="ECO:0007669"/>
    <property type="project" value="TreeGrafter"/>
</dbReference>
<dbReference type="InterPro" id="IPR005814">
    <property type="entry name" value="Aminotrans_3"/>
</dbReference>
<comment type="caution">
    <text evidence="10">The sequence shown here is derived from an EMBL/GenBank/DDBJ whole genome shotgun (WGS) entry which is preliminary data.</text>
</comment>
<evidence type="ECO:0000256" key="8">
    <source>
        <dbReference type="RuleBase" id="RU003560"/>
    </source>
</evidence>
<comment type="similarity">
    <text evidence="3 8">Belongs to the class-III pyridoxal-phosphate-dependent aminotransferase family.</text>
</comment>
<dbReference type="SUPFAM" id="SSF53383">
    <property type="entry name" value="PLP-dependent transferases"/>
    <property type="match status" value="1"/>
</dbReference>
<evidence type="ECO:0000256" key="7">
    <source>
        <dbReference type="ARBA" id="ARBA00022898"/>
    </source>
</evidence>
<evidence type="ECO:0000256" key="4">
    <source>
        <dbReference type="ARBA" id="ARBA00012924"/>
    </source>
</evidence>
<proteinExistence type="inferred from homology"/>
<evidence type="ECO:0000313" key="11">
    <source>
        <dbReference type="Proteomes" id="UP001160390"/>
    </source>
</evidence>
<evidence type="ECO:0000256" key="2">
    <source>
        <dbReference type="ARBA" id="ARBA00004998"/>
    </source>
</evidence>
<evidence type="ECO:0000256" key="3">
    <source>
        <dbReference type="ARBA" id="ARBA00008954"/>
    </source>
</evidence>
<keyword evidence="6 9" id="KW-0808">Transferase</keyword>
<sequence>MAPSAEVDEITITSKALTLSPNTQYWVEKRAQHVRGGFPAFPVAVESAKGHIITDVDGKDYIDFISQFAVMNFGYSHPNITKAAVDQIYKMPLSGTAHISPLYAQFAERITKKFGFDSIVTMLSGSEAVESAVKIARKWAYTKKNIPENEAWILTTDQCYHGLTLATMPLATVVAKNFGQHVPKVGPFTPTGDKLIQYGDIDILAETFKQDGHRIAAFLVEAVQGWAGLVYGGVDSFYPSTRFPPKGYLKAVQDLCKEHNILLIFDEVQAGYGRTGKDLSYQHAEGVQPDMVTLGKAVTGDRERADLEPGFYPMSVVMGKSHVMDVVQKSEILSTFGACPVACAVALAALDVLEEEKISERTHRLGLLLEKTLKELNPPHVIELRGGGLFYSLVIDESTAGVTARRAAALTTLRGVLVGCGFNRLRFSPPLTITEEDLVKAIRVISQALRDIEYLGDFPGSEVIN</sequence>
<dbReference type="Gene3D" id="3.40.640.10">
    <property type="entry name" value="Type I PLP-dependent aspartate aminotransferase-like (Major domain)"/>
    <property type="match status" value="1"/>
</dbReference>
<dbReference type="PROSITE" id="PS00600">
    <property type="entry name" value="AA_TRANSFER_CLASS_3"/>
    <property type="match status" value="1"/>
</dbReference>